<accession>A0A840Q1J5</accession>
<dbReference type="Proteomes" id="UP000557217">
    <property type="component" value="Unassembled WGS sequence"/>
</dbReference>
<dbReference type="RefSeq" id="WP_016837520.1">
    <property type="nucleotide sequence ID" value="NZ_AP018335.1"/>
</dbReference>
<gene>
    <name evidence="1" type="ORF">HNR36_001312</name>
</gene>
<reference evidence="1 2" key="1">
    <citation type="submission" date="2020-08" db="EMBL/GenBank/DDBJ databases">
        <title>Genomic Encyclopedia of Type Strains, Phase IV (KMG-IV): sequencing the most valuable type-strain genomes for metagenomic binning, comparative biology and taxonomic classification.</title>
        <authorList>
            <person name="Goeker M."/>
        </authorList>
    </citation>
    <scope>NUCLEOTIDE SEQUENCE [LARGE SCALE GENOMIC DNA]</scope>
    <source>
        <strain evidence="1 2">DSM 10633</strain>
    </source>
</reference>
<evidence type="ECO:0000313" key="1">
    <source>
        <dbReference type="EMBL" id="MBB5148926.1"/>
    </source>
</evidence>
<protein>
    <recommendedName>
        <fullName evidence="3">Metal-binding protein</fullName>
    </recommendedName>
</protein>
<dbReference type="EMBL" id="JACHGZ010000012">
    <property type="protein sequence ID" value="MBB5148926.1"/>
    <property type="molecule type" value="Genomic_DNA"/>
</dbReference>
<comment type="caution">
    <text evidence="1">The sequence shown here is derived from an EMBL/GenBank/DDBJ whole genome shotgun (WGS) entry which is preliminary data.</text>
</comment>
<dbReference type="InterPro" id="IPR003772">
    <property type="entry name" value="YceD"/>
</dbReference>
<sequence length="179" mass="20519">MKWSIHQLSKYRHKGMPIDTVVQLDEVKKRNQEIRDISPVHVKGHCTIGSSQMTCQFTLTATLILPCARTWEDVEFPIEVETVEVFSWVDPELRGNEEDEDIHYIDGEVIDLKPVLEEIILLEVPMQVFKEGTEGTIKGGKDWSYSTEEDVSQKVNDEPKVDPRLAGLAKFFDQSKTDE</sequence>
<keyword evidence="2" id="KW-1185">Reference proteome</keyword>
<organism evidence="1 2">
    <name type="scientific">Ureibacillus thermosphaericus</name>
    <dbReference type="NCBI Taxonomy" id="51173"/>
    <lineage>
        <taxon>Bacteria</taxon>
        <taxon>Bacillati</taxon>
        <taxon>Bacillota</taxon>
        <taxon>Bacilli</taxon>
        <taxon>Bacillales</taxon>
        <taxon>Caryophanaceae</taxon>
        <taxon>Ureibacillus</taxon>
    </lineage>
</organism>
<dbReference type="Pfam" id="PF02620">
    <property type="entry name" value="YceD"/>
    <property type="match status" value="1"/>
</dbReference>
<proteinExistence type="predicted"/>
<dbReference type="AlphaFoldDB" id="A0A840Q1J5"/>
<evidence type="ECO:0000313" key="2">
    <source>
        <dbReference type="Proteomes" id="UP000557217"/>
    </source>
</evidence>
<evidence type="ECO:0008006" key="3">
    <source>
        <dbReference type="Google" id="ProtNLM"/>
    </source>
</evidence>
<name>A0A840Q1J5_URETH</name>